<proteinExistence type="predicted"/>
<dbReference type="EMBL" id="LAZR01018754">
    <property type="protein sequence ID" value="KKL95137.1"/>
    <property type="molecule type" value="Genomic_DNA"/>
</dbReference>
<dbReference type="AlphaFoldDB" id="A0A0F9J7J6"/>
<reference evidence="1" key="1">
    <citation type="journal article" date="2015" name="Nature">
        <title>Complex archaea that bridge the gap between prokaryotes and eukaryotes.</title>
        <authorList>
            <person name="Spang A."/>
            <person name="Saw J.H."/>
            <person name="Jorgensen S.L."/>
            <person name="Zaremba-Niedzwiedzka K."/>
            <person name="Martijn J."/>
            <person name="Lind A.E."/>
            <person name="van Eijk R."/>
            <person name="Schleper C."/>
            <person name="Guy L."/>
            <person name="Ettema T.J."/>
        </authorList>
    </citation>
    <scope>NUCLEOTIDE SEQUENCE</scope>
</reference>
<organism evidence="1">
    <name type="scientific">marine sediment metagenome</name>
    <dbReference type="NCBI Taxonomy" id="412755"/>
    <lineage>
        <taxon>unclassified sequences</taxon>
        <taxon>metagenomes</taxon>
        <taxon>ecological metagenomes</taxon>
    </lineage>
</organism>
<comment type="caution">
    <text evidence="1">The sequence shown here is derived from an EMBL/GenBank/DDBJ whole genome shotgun (WGS) entry which is preliminary data.</text>
</comment>
<name>A0A0F9J7J6_9ZZZZ</name>
<sequence>MTTSAGEDQLTLVTQRLHVLSRPRRVGPDSRCHPLTGCPARRNLEVRTWKTIHKH</sequence>
<protein>
    <submittedName>
        <fullName evidence="1">Uncharacterized protein</fullName>
    </submittedName>
</protein>
<evidence type="ECO:0000313" key="1">
    <source>
        <dbReference type="EMBL" id="KKL95137.1"/>
    </source>
</evidence>
<gene>
    <name evidence="1" type="ORF">LCGC14_1857660</name>
</gene>
<accession>A0A0F9J7J6</accession>